<reference evidence="2 3" key="1">
    <citation type="journal article" date="2009" name="Nature">
        <title>The Sorghum bicolor genome and the diversification of grasses.</title>
        <authorList>
            <person name="Paterson A.H."/>
            <person name="Bowers J.E."/>
            <person name="Bruggmann R."/>
            <person name="Dubchak I."/>
            <person name="Grimwood J."/>
            <person name="Gundlach H."/>
            <person name="Haberer G."/>
            <person name="Hellsten U."/>
            <person name="Mitros T."/>
            <person name="Poliakov A."/>
            <person name="Schmutz J."/>
            <person name="Spannagl M."/>
            <person name="Tang H."/>
            <person name="Wang X."/>
            <person name="Wicker T."/>
            <person name="Bharti A.K."/>
            <person name="Chapman J."/>
            <person name="Feltus F.A."/>
            <person name="Gowik U."/>
            <person name="Grigoriev I.V."/>
            <person name="Lyons E."/>
            <person name="Maher C.A."/>
            <person name="Martis M."/>
            <person name="Narechania A."/>
            <person name="Otillar R.P."/>
            <person name="Penning B.W."/>
            <person name="Salamov A.A."/>
            <person name="Wang Y."/>
            <person name="Zhang L."/>
            <person name="Carpita N.C."/>
            <person name="Freeling M."/>
            <person name="Gingle A.R."/>
            <person name="Hash C.T."/>
            <person name="Keller B."/>
            <person name="Klein P."/>
            <person name="Kresovich S."/>
            <person name="McCann M.C."/>
            <person name="Ming R."/>
            <person name="Peterson D.G."/>
            <person name="Mehboob-ur-Rahman"/>
            <person name="Ware D."/>
            <person name="Westhoff P."/>
            <person name="Mayer K.F."/>
            <person name="Messing J."/>
            <person name="Rokhsar D.S."/>
        </authorList>
    </citation>
    <scope>NUCLEOTIDE SEQUENCE [LARGE SCALE GENOMIC DNA]</scope>
    <source>
        <strain evidence="3">cv. BTx623</strain>
    </source>
</reference>
<evidence type="ECO:0000313" key="3">
    <source>
        <dbReference type="Proteomes" id="UP000000768"/>
    </source>
</evidence>
<keyword evidence="3" id="KW-1185">Reference proteome</keyword>
<keyword evidence="1" id="KW-0812">Transmembrane</keyword>
<dbReference type="InParanoid" id="A0A1Z5R6A6"/>
<proteinExistence type="predicted"/>
<feature type="transmembrane region" description="Helical" evidence="1">
    <location>
        <begin position="66"/>
        <end position="83"/>
    </location>
</feature>
<gene>
    <name evidence="2" type="ORF">SORBI_3008G125801</name>
</gene>
<dbReference type="AlphaFoldDB" id="A0A1Z5R6A6"/>
<accession>A0A1Z5R6A6</accession>
<dbReference type="EMBL" id="CM000767">
    <property type="protein sequence ID" value="OQU79293.1"/>
    <property type="molecule type" value="Genomic_DNA"/>
</dbReference>
<organism evidence="2 3">
    <name type="scientific">Sorghum bicolor</name>
    <name type="common">Sorghum</name>
    <name type="synonym">Sorghum vulgare</name>
    <dbReference type="NCBI Taxonomy" id="4558"/>
    <lineage>
        <taxon>Eukaryota</taxon>
        <taxon>Viridiplantae</taxon>
        <taxon>Streptophyta</taxon>
        <taxon>Embryophyta</taxon>
        <taxon>Tracheophyta</taxon>
        <taxon>Spermatophyta</taxon>
        <taxon>Magnoliopsida</taxon>
        <taxon>Liliopsida</taxon>
        <taxon>Poales</taxon>
        <taxon>Poaceae</taxon>
        <taxon>PACMAD clade</taxon>
        <taxon>Panicoideae</taxon>
        <taxon>Andropogonodae</taxon>
        <taxon>Andropogoneae</taxon>
        <taxon>Sorghinae</taxon>
        <taxon>Sorghum</taxon>
    </lineage>
</organism>
<keyword evidence="1" id="KW-0472">Membrane</keyword>
<dbReference type="Gramene" id="OQU79293">
    <property type="protein sequence ID" value="OQU79293"/>
    <property type="gene ID" value="SORBI_3008G125801"/>
</dbReference>
<reference evidence="3" key="2">
    <citation type="journal article" date="2018" name="Plant J.">
        <title>The Sorghum bicolor reference genome: improved assembly, gene annotations, a transcriptome atlas, and signatures of genome organization.</title>
        <authorList>
            <person name="McCormick R.F."/>
            <person name="Truong S.K."/>
            <person name="Sreedasyam A."/>
            <person name="Jenkins J."/>
            <person name="Shu S."/>
            <person name="Sims D."/>
            <person name="Kennedy M."/>
            <person name="Amirebrahimi M."/>
            <person name="Weers B.D."/>
            <person name="McKinley B."/>
            <person name="Mattison A."/>
            <person name="Morishige D.T."/>
            <person name="Grimwood J."/>
            <person name="Schmutz J."/>
            <person name="Mullet J.E."/>
        </authorList>
    </citation>
    <scope>NUCLEOTIDE SEQUENCE [LARGE SCALE GENOMIC DNA]</scope>
    <source>
        <strain evidence="3">cv. BTx623</strain>
    </source>
</reference>
<protein>
    <submittedName>
        <fullName evidence="2">Uncharacterized protein</fullName>
    </submittedName>
</protein>
<keyword evidence="1" id="KW-1133">Transmembrane helix</keyword>
<dbReference type="Proteomes" id="UP000000768">
    <property type="component" value="Chromosome 8"/>
</dbReference>
<name>A0A1Z5R6A6_SORBI</name>
<evidence type="ECO:0000256" key="1">
    <source>
        <dbReference type="SAM" id="Phobius"/>
    </source>
</evidence>
<sequence>MAGRLDLSSDRCSEHNLPPGLHYKGIHADRLPTLATKAGCIIFGFFTNDLISTYKYYVSVILSTEIYIHAYSIIIEVCTYILFSNKKYEYILSHCYVYLHM</sequence>
<evidence type="ECO:0000313" key="2">
    <source>
        <dbReference type="EMBL" id="OQU79293.1"/>
    </source>
</evidence>